<gene>
    <name evidence="1" type="ORF">GCM10022419_131010</name>
</gene>
<dbReference type="InterPro" id="IPR014710">
    <property type="entry name" value="RmlC-like_jellyroll"/>
</dbReference>
<dbReference type="Gene3D" id="2.60.120.10">
    <property type="entry name" value="Jelly Rolls"/>
    <property type="match status" value="1"/>
</dbReference>
<dbReference type="RefSeq" id="WP_345579887.1">
    <property type="nucleotide sequence ID" value="NZ_BAABDQ010000069.1"/>
</dbReference>
<reference evidence="2" key="1">
    <citation type="journal article" date="2019" name="Int. J. Syst. Evol. Microbiol.">
        <title>The Global Catalogue of Microorganisms (GCM) 10K type strain sequencing project: providing services to taxonomists for standard genome sequencing and annotation.</title>
        <authorList>
            <consortium name="The Broad Institute Genomics Platform"/>
            <consortium name="The Broad Institute Genome Sequencing Center for Infectious Disease"/>
            <person name="Wu L."/>
            <person name="Ma J."/>
        </authorList>
    </citation>
    <scope>NUCLEOTIDE SEQUENCE [LARGE SCALE GENOMIC DNA]</scope>
    <source>
        <strain evidence="2">JCM 17326</strain>
    </source>
</reference>
<accession>A0ABP7A104</accession>
<keyword evidence="2" id="KW-1185">Reference proteome</keyword>
<dbReference type="EMBL" id="BAABDQ010000069">
    <property type="protein sequence ID" value="GAA3623140.1"/>
    <property type="molecule type" value="Genomic_DNA"/>
</dbReference>
<evidence type="ECO:0000313" key="2">
    <source>
        <dbReference type="Proteomes" id="UP001500630"/>
    </source>
</evidence>
<sequence>MKTFREEDMLGGWFVGDFVPSAFRTDTAEVCLKRHKKDEQWPTHYHAVAVEINLVVEGELTINERRFGPGDGFVIECGEVAEPRFLTDCCLVVVKVPSVPGDKYIIDGGQA</sequence>
<dbReference type="SUPFAM" id="SSF51182">
    <property type="entry name" value="RmlC-like cupins"/>
    <property type="match status" value="1"/>
</dbReference>
<comment type="caution">
    <text evidence="1">The sequence shown here is derived from an EMBL/GenBank/DDBJ whole genome shotgun (WGS) entry which is preliminary data.</text>
</comment>
<dbReference type="Proteomes" id="UP001500630">
    <property type="component" value="Unassembled WGS sequence"/>
</dbReference>
<protein>
    <recommendedName>
        <fullName evidence="3">Cupin domain-containing protein</fullName>
    </recommendedName>
</protein>
<name>A0ABP7A104_9ACTN</name>
<proteinExistence type="predicted"/>
<evidence type="ECO:0008006" key="3">
    <source>
        <dbReference type="Google" id="ProtNLM"/>
    </source>
</evidence>
<organism evidence="1 2">
    <name type="scientific">Nonomuraea rosea</name>
    <dbReference type="NCBI Taxonomy" id="638574"/>
    <lineage>
        <taxon>Bacteria</taxon>
        <taxon>Bacillati</taxon>
        <taxon>Actinomycetota</taxon>
        <taxon>Actinomycetes</taxon>
        <taxon>Streptosporangiales</taxon>
        <taxon>Streptosporangiaceae</taxon>
        <taxon>Nonomuraea</taxon>
    </lineage>
</organism>
<dbReference type="InterPro" id="IPR011051">
    <property type="entry name" value="RmlC_Cupin_sf"/>
</dbReference>
<evidence type="ECO:0000313" key="1">
    <source>
        <dbReference type="EMBL" id="GAA3623140.1"/>
    </source>
</evidence>